<keyword evidence="2" id="KW-1185">Reference proteome</keyword>
<sequence length="93" mass="10051">MEVEEEHKPVTAVLSSGVSTTTATQHTPKPPVMSDAMVFRPVSNHRVSDRLHAPLQVTSTERPQELMSAHPGPSGQVRLDDCPYNPGNNGIVP</sequence>
<accession>A0ACC0WKB7</accession>
<comment type="caution">
    <text evidence="1">The sequence shown here is derived from an EMBL/GenBank/DDBJ whole genome shotgun (WGS) entry which is preliminary data.</text>
</comment>
<evidence type="ECO:0000313" key="2">
    <source>
        <dbReference type="Proteomes" id="UP001163321"/>
    </source>
</evidence>
<dbReference type="EMBL" id="CM047591">
    <property type="protein sequence ID" value="KAI9918746.1"/>
    <property type="molecule type" value="Genomic_DNA"/>
</dbReference>
<gene>
    <name evidence="1" type="ORF">PsorP6_011942</name>
</gene>
<proteinExistence type="predicted"/>
<evidence type="ECO:0000313" key="1">
    <source>
        <dbReference type="EMBL" id="KAI9918746.1"/>
    </source>
</evidence>
<organism evidence="1 2">
    <name type="scientific">Peronosclerospora sorghi</name>
    <dbReference type="NCBI Taxonomy" id="230839"/>
    <lineage>
        <taxon>Eukaryota</taxon>
        <taxon>Sar</taxon>
        <taxon>Stramenopiles</taxon>
        <taxon>Oomycota</taxon>
        <taxon>Peronosporomycetes</taxon>
        <taxon>Peronosporales</taxon>
        <taxon>Peronosporaceae</taxon>
        <taxon>Peronosclerospora</taxon>
    </lineage>
</organism>
<reference evidence="1 2" key="1">
    <citation type="journal article" date="2022" name="bioRxiv">
        <title>The genome of the oomycete Peronosclerospora sorghi, a cosmopolitan pathogen of maize and sorghum, is inflated with dispersed pseudogenes.</title>
        <authorList>
            <person name="Fletcher K."/>
            <person name="Martin F."/>
            <person name="Isakeit T."/>
            <person name="Cavanaugh K."/>
            <person name="Magill C."/>
            <person name="Michelmore R."/>
        </authorList>
    </citation>
    <scope>NUCLEOTIDE SEQUENCE [LARGE SCALE GENOMIC DNA]</scope>
    <source>
        <strain evidence="1">P6</strain>
    </source>
</reference>
<name>A0ACC0WKB7_9STRA</name>
<dbReference type="Proteomes" id="UP001163321">
    <property type="component" value="Chromosome 12"/>
</dbReference>
<protein>
    <submittedName>
        <fullName evidence="1">Uncharacterized protein</fullName>
    </submittedName>
</protein>